<dbReference type="EMBL" id="MRUL01000003">
    <property type="protein sequence ID" value="OON40637.1"/>
    <property type="molecule type" value="Genomic_DNA"/>
</dbReference>
<sequence length="59" mass="7143">MTEHIQPLNGYYRDHHGIIVNVIDYDAAGQRVIYRRDGYEWEYAAPLIVFRARFKRMEK</sequence>
<comment type="caution">
    <text evidence="1">The sequence shown here is derived from an EMBL/GenBank/DDBJ whole genome shotgun (WGS) entry which is preliminary data.</text>
</comment>
<organism evidence="1 2">
    <name type="scientific">Izhakiella australiensis</name>
    <dbReference type="NCBI Taxonomy" id="1926881"/>
    <lineage>
        <taxon>Bacteria</taxon>
        <taxon>Pseudomonadati</taxon>
        <taxon>Pseudomonadota</taxon>
        <taxon>Gammaproteobacteria</taxon>
        <taxon>Enterobacterales</taxon>
        <taxon>Erwiniaceae</taxon>
        <taxon>Izhakiella</taxon>
    </lineage>
</organism>
<dbReference type="AlphaFoldDB" id="A0A1S8YP97"/>
<dbReference type="OrthoDB" id="6419134at2"/>
<reference evidence="1 2" key="1">
    <citation type="submission" date="2016-12" db="EMBL/GenBank/DDBJ databases">
        <title>Izhakiella australiana sp. nov. of genus Izhakiella isolated from Australian desert.</title>
        <authorList>
            <person name="Ji M."/>
        </authorList>
    </citation>
    <scope>NUCLEOTIDE SEQUENCE [LARGE SCALE GENOMIC DNA]</scope>
    <source>
        <strain evidence="1 2">D4N98</strain>
    </source>
</reference>
<evidence type="ECO:0000313" key="1">
    <source>
        <dbReference type="EMBL" id="OON40637.1"/>
    </source>
</evidence>
<keyword evidence="2" id="KW-1185">Reference proteome</keyword>
<protein>
    <submittedName>
        <fullName evidence="1">DUF4222 domain-containing protein</fullName>
    </submittedName>
</protein>
<gene>
    <name evidence="1" type="ORF">BTJ39_06000</name>
</gene>
<proteinExistence type="predicted"/>
<dbReference type="RefSeq" id="WP_078001779.1">
    <property type="nucleotide sequence ID" value="NZ_MRUL01000003.1"/>
</dbReference>
<accession>A0A1S8YP97</accession>
<evidence type="ECO:0000313" key="2">
    <source>
        <dbReference type="Proteomes" id="UP000190667"/>
    </source>
</evidence>
<name>A0A1S8YP97_9GAMM</name>
<dbReference type="STRING" id="1926881.BTJ39_06000"/>
<dbReference type="Proteomes" id="UP000190667">
    <property type="component" value="Unassembled WGS sequence"/>
</dbReference>
<dbReference type="Pfam" id="PF13973">
    <property type="entry name" value="DUF4222"/>
    <property type="match status" value="1"/>
</dbReference>
<dbReference type="InterPro" id="IPR025317">
    <property type="entry name" value="DUF4222"/>
</dbReference>